<evidence type="ECO:0000256" key="1">
    <source>
        <dbReference type="SAM" id="MobiDB-lite"/>
    </source>
</evidence>
<evidence type="ECO:0000313" key="2">
    <source>
        <dbReference type="EMBL" id="KAJ7696519.1"/>
    </source>
</evidence>
<feature type="region of interest" description="Disordered" evidence="1">
    <location>
        <begin position="1"/>
        <end position="112"/>
    </location>
</feature>
<protein>
    <submittedName>
        <fullName evidence="2">Uncharacterized protein</fullName>
    </submittedName>
</protein>
<dbReference type="EMBL" id="JARKIE010000034">
    <property type="protein sequence ID" value="KAJ7696519.1"/>
    <property type="molecule type" value="Genomic_DNA"/>
</dbReference>
<feature type="compositionally biased region" description="Polar residues" evidence="1">
    <location>
        <begin position="38"/>
        <end position="55"/>
    </location>
</feature>
<reference evidence="2" key="1">
    <citation type="submission" date="2023-03" db="EMBL/GenBank/DDBJ databases">
        <title>Massive genome expansion in bonnet fungi (Mycena s.s.) driven by repeated elements and novel gene families across ecological guilds.</title>
        <authorList>
            <consortium name="Lawrence Berkeley National Laboratory"/>
            <person name="Harder C.B."/>
            <person name="Miyauchi S."/>
            <person name="Viragh M."/>
            <person name="Kuo A."/>
            <person name="Thoen E."/>
            <person name="Andreopoulos B."/>
            <person name="Lu D."/>
            <person name="Skrede I."/>
            <person name="Drula E."/>
            <person name="Henrissat B."/>
            <person name="Morin E."/>
            <person name="Kohler A."/>
            <person name="Barry K."/>
            <person name="LaButti K."/>
            <person name="Morin E."/>
            <person name="Salamov A."/>
            <person name="Lipzen A."/>
            <person name="Mereny Z."/>
            <person name="Hegedus B."/>
            <person name="Baldrian P."/>
            <person name="Stursova M."/>
            <person name="Weitz H."/>
            <person name="Taylor A."/>
            <person name="Grigoriev I.V."/>
            <person name="Nagy L.G."/>
            <person name="Martin F."/>
            <person name="Kauserud H."/>
        </authorList>
    </citation>
    <scope>NUCLEOTIDE SEQUENCE</scope>
    <source>
        <strain evidence="2">CBHHK067</strain>
    </source>
</reference>
<name>A0AAD7DPB2_MYCRO</name>
<sequence>MAFDIVQTPDHPLKRGHSAASSAFASIGIAPTPKPALSESSPPITRTLITKSDATAQPPLSRSERVRRRRVAIRAGAPRAPADPPQAPDPDSNQFHPPPATPHSEAYAQARPRAKWARPVSVILGCDALRRWQERSVQGSDHHRATARRPGCSLGQSLAVITTTSQSACKCYTYDNTRAISITTVPQYPGLPGTSRNAFIQPRAPIAQSGGGANWLTQLNSMYALNREHAFQMAHDINWHLKSRSIVPETTPPKRQLPAAIFRIPASELLSKRRVLRKLNGKFNLVHVMGMVRTFRIKGDPDPGLSVG</sequence>
<dbReference type="AlphaFoldDB" id="A0AAD7DPB2"/>
<gene>
    <name evidence="2" type="ORF">B0H17DRAFT_1177929</name>
</gene>
<dbReference type="Proteomes" id="UP001221757">
    <property type="component" value="Unassembled WGS sequence"/>
</dbReference>
<organism evidence="2 3">
    <name type="scientific">Mycena rosella</name>
    <name type="common">Pink bonnet</name>
    <name type="synonym">Agaricus rosellus</name>
    <dbReference type="NCBI Taxonomy" id="1033263"/>
    <lineage>
        <taxon>Eukaryota</taxon>
        <taxon>Fungi</taxon>
        <taxon>Dikarya</taxon>
        <taxon>Basidiomycota</taxon>
        <taxon>Agaricomycotina</taxon>
        <taxon>Agaricomycetes</taxon>
        <taxon>Agaricomycetidae</taxon>
        <taxon>Agaricales</taxon>
        <taxon>Marasmiineae</taxon>
        <taxon>Mycenaceae</taxon>
        <taxon>Mycena</taxon>
    </lineage>
</organism>
<keyword evidence="3" id="KW-1185">Reference proteome</keyword>
<comment type="caution">
    <text evidence="2">The sequence shown here is derived from an EMBL/GenBank/DDBJ whole genome shotgun (WGS) entry which is preliminary data.</text>
</comment>
<evidence type="ECO:0000313" key="3">
    <source>
        <dbReference type="Proteomes" id="UP001221757"/>
    </source>
</evidence>
<accession>A0AAD7DPB2</accession>
<proteinExistence type="predicted"/>